<evidence type="ECO:0000313" key="1">
    <source>
        <dbReference type="EMBL" id="MCC2163617.1"/>
    </source>
</evidence>
<dbReference type="InterPro" id="IPR018540">
    <property type="entry name" value="Spo0E-like"/>
</dbReference>
<keyword evidence="2" id="KW-1185">Reference proteome</keyword>
<proteinExistence type="predicted"/>
<evidence type="ECO:0000313" key="2">
    <source>
        <dbReference type="Proteomes" id="UP001198962"/>
    </source>
</evidence>
<sequence>MRIPKEELILEIEKARKALNHSIESGETYESVYQNSVDLDHLIEEYILEGF</sequence>
<dbReference type="EMBL" id="JAJEPU010000003">
    <property type="protein sequence ID" value="MCC2163617.1"/>
    <property type="molecule type" value="Genomic_DNA"/>
</dbReference>
<reference evidence="1" key="1">
    <citation type="submission" date="2021-10" db="EMBL/GenBank/DDBJ databases">
        <title>Anaerobic single-cell dispensing facilitates the cultivation of human gut bacteria.</title>
        <authorList>
            <person name="Afrizal A."/>
        </authorList>
    </citation>
    <scope>NUCLEOTIDE SEQUENCE</scope>
    <source>
        <strain evidence="1">CLA-AA-H274</strain>
    </source>
</reference>
<protein>
    <submittedName>
        <fullName evidence="1">Spo0E family sporulation regulatory protein-aspartic acid phosphatase</fullName>
    </submittedName>
</protein>
<accession>A0AAE3AQV4</accession>
<dbReference type="AlphaFoldDB" id="A0AAE3AQV4"/>
<dbReference type="RefSeq" id="WP_177977511.1">
    <property type="nucleotide sequence ID" value="NZ_JAJEPU010000003.1"/>
</dbReference>
<organism evidence="1 2">
    <name type="scientific">Brotaphodocola catenula</name>
    <dbReference type="NCBI Taxonomy" id="2885361"/>
    <lineage>
        <taxon>Bacteria</taxon>
        <taxon>Bacillati</taxon>
        <taxon>Bacillota</taxon>
        <taxon>Clostridia</taxon>
        <taxon>Lachnospirales</taxon>
        <taxon>Lachnospiraceae</taxon>
        <taxon>Brotaphodocola</taxon>
    </lineage>
</organism>
<comment type="caution">
    <text evidence="1">The sequence shown here is derived from an EMBL/GenBank/DDBJ whole genome shotgun (WGS) entry which is preliminary data.</text>
</comment>
<dbReference type="SUPFAM" id="SSF140500">
    <property type="entry name" value="BAS1536-like"/>
    <property type="match status" value="1"/>
</dbReference>
<dbReference type="Pfam" id="PF09388">
    <property type="entry name" value="SpoOE-like"/>
    <property type="match status" value="1"/>
</dbReference>
<dbReference type="Proteomes" id="UP001198962">
    <property type="component" value="Unassembled WGS sequence"/>
</dbReference>
<gene>
    <name evidence="1" type="ORF">LKD32_01745</name>
</gene>
<dbReference type="GO" id="GO:0043937">
    <property type="term" value="P:regulation of sporulation"/>
    <property type="evidence" value="ECO:0007669"/>
    <property type="project" value="InterPro"/>
</dbReference>
<name>A0AAE3AQV4_9FIRM</name>
<dbReference type="InterPro" id="IPR037208">
    <property type="entry name" value="Spo0E-like_sf"/>
</dbReference>